<proteinExistence type="predicted"/>
<keyword evidence="2" id="KW-1185">Reference proteome</keyword>
<reference evidence="1 2" key="1">
    <citation type="submission" date="2018-04" db="EMBL/GenBank/DDBJ databases">
        <title>Genomic Encyclopedia of Archaeal and Bacterial Type Strains, Phase II (KMG-II): from individual species to whole genera.</title>
        <authorList>
            <person name="Goeker M."/>
        </authorList>
    </citation>
    <scope>NUCLEOTIDE SEQUENCE [LARGE SCALE GENOMIC DNA]</scope>
    <source>
        <strain evidence="1 2">DSM 29955</strain>
    </source>
</reference>
<comment type="caution">
    <text evidence="1">The sequence shown here is derived from an EMBL/GenBank/DDBJ whole genome shotgun (WGS) entry which is preliminary data.</text>
</comment>
<gene>
    <name evidence="1" type="ORF">C8N45_101448</name>
</gene>
<sequence>MVRAHPSCAVSADFTKYHWVKGVLETVQRIISALNARSPGLRCDGHSCSTHKRRTPLR</sequence>
<organism evidence="1 2">
    <name type="scientific">Yoonia sediminilitoris</name>
    <dbReference type="NCBI Taxonomy" id="1286148"/>
    <lineage>
        <taxon>Bacteria</taxon>
        <taxon>Pseudomonadati</taxon>
        <taxon>Pseudomonadota</taxon>
        <taxon>Alphaproteobacteria</taxon>
        <taxon>Rhodobacterales</taxon>
        <taxon>Paracoccaceae</taxon>
        <taxon>Yoonia</taxon>
    </lineage>
</organism>
<dbReference type="AlphaFoldDB" id="A0A2T6KQL5"/>
<protein>
    <submittedName>
        <fullName evidence="1">Uncharacterized protein</fullName>
    </submittedName>
</protein>
<accession>A0A2T6KQL5</accession>
<evidence type="ECO:0000313" key="2">
    <source>
        <dbReference type="Proteomes" id="UP000244523"/>
    </source>
</evidence>
<dbReference type="Proteomes" id="UP000244523">
    <property type="component" value="Unassembled WGS sequence"/>
</dbReference>
<evidence type="ECO:0000313" key="1">
    <source>
        <dbReference type="EMBL" id="PUB18857.1"/>
    </source>
</evidence>
<name>A0A2T6KQL5_9RHOB</name>
<dbReference type="EMBL" id="QBUD01000001">
    <property type="protein sequence ID" value="PUB18857.1"/>
    <property type="molecule type" value="Genomic_DNA"/>
</dbReference>